<proteinExistence type="predicted"/>
<reference evidence="8 9" key="1">
    <citation type="submission" date="2019-01" db="EMBL/GenBank/DDBJ databases">
        <title>Draft Genome and Complete Hox-Cluster Characterization of the Sterlet Sturgeon (Acipenser ruthenus).</title>
        <authorList>
            <person name="Wei Q."/>
        </authorList>
    </citation>
    <scope>NUCLEOTIDE SEQUENCE [LARGE SCALE GENOMIC DNA]</scope>
    <source>
        <strain evidence="8">WHYD16114868_AA</strain>
        <tissue evidence="8">Blood</tissue>
    </source>
</reference>
<dbReference type="InterPro" id="IPR017907">
    <property type="entry name" value="Znf_RING_CS"/>
</dbReference>
<evidence type="ECO:0000256" key="4">
    <source>
        <dbReference type="PROSITE-ProRule" id="PRU00175"/>
    </source>
</evidence>
<feature type="region of interest" description="Disordered" evidence="5">
    <location>
        <begin position="44"/>
        <end position="69"/>
    </location>
</feature>
<feature type="transmembrane region" description="Helical" evidence="6">
    <location>
        <begin position="381"/>
        <end position="405"/>
    </location>
</feature>
<evidence type="ECO:0000313" key="9">
    <source>
        <dbReference type="Proteomes" id="UP000289886"/>
    </source>
</evidence>
<dbReference type="InterPro" id="IPR013083">
    <property type="entry name" value="Znf_RING/FYVE/PHD"/>
</dbReference>
<keyword evidence="3" id="KW-0862">Zinc</keyword>
<keyword evidence="6" id="KW-0812">Transmembrane</keyword>
<dbReference type="InterPro" id="IPR001841">
    <property type="entry name" value="Znf_RING"/>
</dbReference>
<dbReference type="Gene3D" id="3.30.40.10">
    <property type="entry name" value="Zinc/RING finger domain, C3HC4 (zinc finger)"/>
    <property type="match status" value="1"/>
</dbReference>
<dbReference type="SUPFAM" id="SSF57184">
    <property type="entry name" value="Growth factor receptor domain"/>
    <property type="match status" value="1"/>
</dbReference>
<accession>A0A444U3Z8</accession>
<keyword evidence="9" id="KW-1185">Reference proteome</keyword>
<dbReference type="PANTHER" id="PTHR46967">
    <property type="entry name" value="INSULIN-LIKE GROWTH FACTOR BINDING PROTEIN,N-TERMINAL"/>
    <property type="match status" value="1"/>
</dbReference>
<dbReference type="PANTHER" id="PTHR46967:SF1">
    <property type="entry name" value="KERATIN-ASSOCIATED PROTEIN 16-1-LIKE"/>
    <property type="match status" value="1"/>
</dbReference>
<dbReference type="SMART" id="SM00184">
    <property type="entry name" value="RING"/>
    <property type="match status" value="1"/>
</dbReference>
<dbReference type="AlphaFoldDB" id="A0A444U3Z8"/>
<dbReference type="PROSITE" id="PS00518">
    <property type="entry name" value="ZF_RING_1"/>
    <property type="match status" value="1"/>
</dbReference>
<dbReference type="SUPFAM" id="SSF57850">
    <property type="entry name" value="RING/U-box"/>
    <property type="match status" value="1"/>
</dbReference>
<organism evidence="8 9">
    <name type="scientific">Acipenser ruthenus</name>
    <name type="common">Sterlet sturgeon</name>
    <dbReference type="NCBI Taxonomy" id="7906"/>
    <lineage>
        <taxon>Eukaryota</taxon>
        <taxon>Metazoa</taxon>
        <taxon>Chordata</taxon>
        <taxon>Craniata</taxon>
        <taxon>Vertebrata</taxon>
        <taxon>Euteleostomi</taxon>
        <taxon>Actinopterygii</taxon>
        <taxon>Chondrostei</taxon>
        <taxon>Acipenseriformes</taxon>
        <taxon>Acipenseridae</taxon>
        <taxon>Acipenser</taxon>
    </lineage>
</organism>
<evidence type="ECO:0000256" key="2">
    <source>
        <dbReference type="ARBA" id="ARBA00022771"/>
    </source>
</evidence>
<keyword evidence="1" id="KW-0479">Metal-binding</keyword>
<sequence>MELETGTIEVVENTRLPSEEVVDLTCEGSEPVVVDLTSNDSVEIVDEGPGRRRSGGSESYVLSSDEEGSTEREVYGSANIARPAFVPPVVNSSCSRSASGTVSCPICLDSYTEILQSGRLIVSTKCGHLFCSQCLRVALSQTTIGPSVTNTTDTSDSSLTTVLPPACGAVNISSCVACAPGTRYNNASGLCESQGDCLPCPRGLYQPVAAQELCLPCSQGFYTNSTGSLVCQACPPGFYTNATGTAVCKGCAPGYYTSQQNATSCEPCPKETFCNTSSCVRCRECPLGKESLQIASIECTPCRPGMHRSPEESMCQICSVGYYQIKWGQERCEMCPEEHYCPSPDVNPIKCPNDAFCPEGSTSPGYCMETFFRKSGETCELAPASIALLVIAAGMALLFVILLILRRRKESDTELAVSRAPLLCKDRPLGRVYGMAWDSEPVYAGW</sequence>
<keyword evidence="6" id="KW-0472">Membrane</keyword>
<dbReference type="InterPro" id="IPR001368">
    <property type="entry name" value="TNFR/NGFR_Cys_rich_reg"/>
</dbReference>
<evidence type="ECO:0000256" key="5">
    <source>
        <dbReference type="SAM" id="MobiDB-lite"/>
    </source>
</evidence>
<evidence type="ECO:0000256" key="6">
    <source>
        <dbReference type="SAM" id="Phobius"/>
    </source>
</evidence>
<dbReference type="InterPro" id="IPR027370">
    <property type="entry name" value="Znf-RING_euk"/>
</dbReference>
<feature type="domain" description="RING-type" evidence="7">
    <location>
        <begin position="104"/>
        <end position="136"/>
    </location>
</feature>
<evidence type="ECO:0000256" key="3">
    <source>
        <dbReference type="ARBA" id="ARBA00022833"/>
    </source>
</evidence>
<comment type="caution">
    <text evidence="8">The sequence shown here is derived from an EMBL/GenBank/DDBJ whole genome shotgun (WGS) entry which is preliminary data.</text>
</comment>
<dbReference type="Gene3D" id="2.10.50.10">
    <property type="entry name" value="Tumor Necrosis Factor Receptor, subunit A, domain 2"/>
    <property type="match status" value="3"/>
</dbReference>
<dbReference type="SMART" id="SM00208">
    <property type="entry name" value="TNFR"/>
    <property type="match status" value="3"/>
</dbReference>
<evidence type="ECO:0000313" key="8">
    <source>
        <dbReference type="EMBL" id="RXM29884.1"/>
    </source>
</evidence>
<name>A0A444U3Z8_ACIRT</name>
<dbReference type="GO" id="GO:0008270">
    <property type="term" value="F:zinc ion binding"/>
    <property type="evidence" value="ECO:0007669"/>
    <property type="project" value="UniProtKB-KW"/>
</dbReference>
<dbReference type="Pfam" id="PF13445">
    <property type="entry name" value="zf-RING_UBOX"/>
    <property type="match status" value="1"/>
</dbReference>
<evidence type="ECO:0000259" key="7">
    <source>
        <dbReference type="PROSITE" id="PS50089"/>
    </source>
</evidence>
<dbReference type="Pfam" id="PF07699">
    <property type="entry name" value="Ephrin_rec_like"/>
    <property type="match status" value="2"/>
</dbReference>
<dbReference type="Proteomes" id="UP000289886">
    <property type="component" value="Unassembled WGS sequence"/>
</dbReference>
<dbReference type="InterPro" id="IPR011641">
    <property type="entry name" value="Tyr-kin_ephrin_A/B_rcpt-like"/>
</dbReference>
<keyword evidence="6" id="KW-1133">Transmembrane helix</keyword>
<keyword evidence="2 4" id="KW-0863">Zinc-finger</keyword>
<gene>
    <name evidence="8" type="ORF">EOD39_8420</name>
</gene>
<dbReference type="PROSITE" id="PS50089">
    <property type="entry name" value="ZF_RING_2"/>
    <property type="match status" value="1"/>
</dbReference>
<protein>
    <submittedName>
        <fullName evidence="8">E3 ubiquitin-protein ligase RNF4</fullName>
    </submittedName>
</protein>
<dbReference type="InterPro" id="IPR009030">
    <property type="entry name" value="Growth_fac_rcpt_cys_sf"/>
</dbReference>
<evidence type="ECO:0000256" key="1">
    <source>
        <dbReference type="ARBA" id="ARBA00022723"/>
    </source>
</evidence>
<dbReference type="EMBL" id="SCEB01215388">
    <property type="protein sequence ID" value="RXM29884.1"/>
    <property type="molecule type" value="Genomic_DNA"/>
</dbReference>
<dbReference type="SMART" id="SM01411">
    <property type="entry name" value="Ephrin_rec_like"/>
    <property type="match status" value="3"/>
</dbReference>